<name>A0A2R5GM22_9STRA</name>
<dbReference type="AlphaFoldDB" id="A0A2R5GM22"/>
<dbReference type="EMBL" id="BEYU01000056">
    <property type="protein sequence ID" value="GBG29341.1"/>
    <property type="molecule type" value="Genomic_DNA"/>
</dbReference>
<dbReference type="InParanoid" id="A0A2R5GM22"/>
<feature type="region of interest" description="Disordered" evidence="1">
    <location>
        <begin position="1"/>
        <end position="70"/>
    </location>
</feature>
<protein>
    <submittedName>
        <fullName evidence="2">Uncharacterized protein</fullName>
    </submittedName>
</protein>
<organism evidence="2 3">
    <name type="scientific">Hondaea fermentalgiana</name>
    <dbReference type="NCBI Taxonomy" id="2315210"/>
    <lineage>
        <taxon>Eukaryota</taxon>
        <taxon>Sar</taxon>
        <taxon>Stramenopiles</taxon>
        <taxon>Bigyra</taxon>
        <taxon>Labyrinthulomycetes</taxon>
        <taxon>Thraustochytrida</taxon>
        <taxon>Thraustochytriidae</taxon>
        <taxon>Hondaea</taxon>
    </lineage>
</organism>
<evidence type="ECO:0000256" key="1">
    <source>
        <dbReference type="SAM" id="MobiDB-lite"/>
    </source>
</evidence>
<reference evidence="2 3" key="1">
    <citation type="submission" date="2017-12" db="EMBL/GenBank/DDBJ databases">
        <title>Sequencing, de novo assembly and annotation of complete genome of a new Thraustochytrid species, strain FCC1311.</title>
        <authorList>
            <person name="Sedici K."/>
            <person name="Godart F."/>
            <person name="Aiese Cigliano R."/>
            <person name="Sanseverino W."/>
            <person name="Barakat M."/>
            <person name="Ortet P."/>
            <person name="Marechal E."/>
            <person name="Cagnac O."/>
            <person name="Amato A."/>
        </authorList>
    </citation>
    <scope>NUCLEOTIDE SEQUENCE [LARGE SCALE GENOMIC DNA]</scope>
</reference>
<gene>
    <name evidence="2" type="ORF">FCC1311_055632</name>
</gene>
<proteinExistence type="predicted"/>
<evidence type="ECO:0000313" key="2">
    <source>
        <dbReference type="EMBL" id="GBG29341.1"/>
    </source>
</evidence>
<feature type="compositionally biased region" description="Basic and acidic residues" evidence="1">
    <location>
        <begin position="148"/>
        <end position="160"/>
    </location>
</feature>
<sequence length="179" mass="21069">MSASLVREHLQRQQEALKAELAREERKERKRDAREAAREAGGDETASKRRKRRRPVQSEEARELAEAFATERATKEFRAKKLAKKDRTLSKKQRRQLAQEAFTKEYEDFVTAETRDYETLNKRLDSASKKLTLKTNAQASKLLKRLAKRDQPSHRRLTEKARRRRKPFTLYGDGAREQE</sequence>
<feature type="region of interest" description="Disordered" evidence="1">
    <location>
        <begin position="140"/>
        <end position="179"/>
    </location>
</feature>
<keyword evidence="3" id="KW-1185">Reference proteome</keyword>
<evidence type="ECO:0000313" key="3">
    <source>
        <dbReference type="Proteomes" id="UP000241890"/>
    </source>
</evidence>
<dbReference type="Proteomes" id="UP000241890">
    <property type="component" value="Unassembled WGS sequence"/>
</dbReference>
<accession>A0A2R5GM22</accession>
<comment type="caution">
    <text evidence="2">The sequence shown here is derived from an EMBL/GenBank/DDBJ whole genome shotgun (WGS) entry which is preliminary data.</text>
</comment>
<feature type="compositionally biased region" description="Basic and acidic residues" evidence="1">
    <location>
        <begin position="1"/>
        <end position="47"/>
    </location>
</feature>
<feature type="compositionally biased region" description="Basic and acidic residues" evidence="1">
    <location>
        <begin position="56"/>
        <end position="65"/>
    </location>
</feature>